<gene>
    <name evidence="3" type="ORF">RHTO0S_03e00298g</name>
</gene>
<evidence type="ECO:0000256" key="2">
    <source>
        <dbReference type="SAM" id="MobiDB-lite"/>
    </source>
</evidence>
<dbReference type="AlphaFoldDB" id="A0A061AR57"/>
<dbReference type="OrthoDB" id="21330at2759"/>
<dbReference type="InterPro" id="IPR043519">
    <property type="entry name" value="NT_sf"/>
</dbReference>
<dbReference type="Gene3D" id="3.30.460.10">
    <property type="entry name" value="Beta Polymerase, domain 2"/>
    <property type="match status" value="1"/>
</dbReference>
<reference evidence="3" key="1">
    <citation type="journal article" date="2014" name="Genome Announc.">
        <title>Draft genome sequence of Rhodosporidium toruloides CECT1137, an oleaginous yeast of biotechnological interest.</title>
        <authorList>
            <person name="Morin N."/>
            <person name="Calcas X."/>
            <person name="Devillers H."/>
            <person name="Durrens P."/>
            <person name="Sherman D.J."/>
            <person name="Nicaud J.-M."/>
            <person name="Neuveglise C."/>
        </authorList>
    </citation>
    <scope>NUCLEOTIDE SEQUENCE</scope>
    <source>
        <strain evidence="3">CECT1137</strain>
    </source>
</reference>
<feature type="compositionally biased region" description="Pro residues" evidence="2">
    <location>
        <begin position="175"/>
        <end position="189"/>
    </location>
</feature>
<feature type="region of interest" description="Disordered" evidence="2">
    <location>
        <begin position="154"/>
        <end position="225"/>
    </location>
</feature>
<proteinExistence type="predicted"/>
<evidence type="ECO:0000256" key="1">
    <source>
        <dbReference type="SAM" id="Coils"/>
    </source>
</evidence>
<feature type="compositionally biased region" description="Low complexity" evidence="2">
    <location>
        <begin position="59"/>
        <end position="79"/>
    </location>
</feature>
<evidence type="ECO:0000313" key="3">
    <source>
        <dbReference type="EMBL" id="CDR37848.1"/>
    </source>
</evidence>
<dbReference type="EMBL" id="LK052938">
    <property type="protein sequence ID" value="CDR37848.1"/>
    <property type="molecule type" value="Genomic_DNA"/>
</dbReference>
<sequence>MAQRAMLRAAQQTLRAHTRSARPALVLRPFSSSTQLDFSSTRSRHTGDAGEPLPWFVDPSTAPTSSPIPSTSSTLATAPVPTPPPSHLPAPLHPLHAYLSTSPFLDKHSIKYIHAREADPAGSWCDWVVVASLREGRERGLRGAMDGVKRFLAKNPVELDSPSSSPEDPLESDPDSPPSPPSPFAPPSASPIIHGLPTAPSRHARRRATSSTRAARKIDTTDPGTGWAMLDSGTLVVHVMTSKAREEWGRGIEDVWEGVGALEARERGEDGWVSSARREEERVREEELRVNMEEARKEMLLEEEAQAELEKPLQR</sequence>
<protein>
    <submittedName>
        <fullName evidence="3">RHTO0S03e00298g1_1</fullName>
    </submittedName>
</protein>
<accession>A0A061AR57</accession>
<name>A0A061AR57_RHOTO</name>
<feature type="region of interest" description="Disordered" evidence="2">
    <location>
        <begin position="36"/>
        <end position="83"/>
    </location>
</feature>
<organism evidence="3">
    <name type="scientific">Rhodotorula toruloides</name>
    <name type="common">Yeast</name>
    <name type="synonym">Rhodosporidium toruloides</name>
    <dbReference type="NCBI Taxonomy" id="5286"/>
    <lineage>
        <taxon>Eukaryota</taxon>
        <taxon>Fungi</taxon>
        <taxon>Dikarya</taxon>
        <taxon>Basidiomycota</taxon>
        <taxon>Pucciniomycotina</taxon>
        <taxon>Microbotryomycetes</taxon>
        <taxon>Sporidiobolales</taxon>
        <taxon>Sporidiobolaceae</taxon>
        <taxon>Rhodotorula</taxon>
    </lineage>
</organism>
<feature type="coiled-coil region" evidence="1">
    <location>
        <begin position="276"/>
        <end position="310"/>
    </location>
</feature>
<keyword evidence="1" id="KW-0175">Coiled coil</keyword>
<dbReference type="Pfam" id="PF02410">
    <property type="entry name" value="RsfS"/>
    <property type="match status" value="1"/>
</dbReference>